<dbReference type="Proteomes" id="UP001620626">
    <property type="component" value="Unassembled WGS sequence"/>
</dbReference>
<dbReference type="Gene3D" id="1.10.1540.10">
    <property type="entry name" value="BEACH domain"/>
    <property type="match status" value="1"/>
</dbReference>
<dbReference type="EMBL" id="JBICBT010000449">
    <property type="protein sequence ID" value="KAL3113398.1"/>
    <property type="molecule type" value="Genomic_DNA"/>
</dbReference>
<keyword evidence="3" id="KW-1185">Reference proteome</keyword>
<name>A0ABD2LE24_9BILA</name>
<reference evidence="2 3" key="1">
    <citation type="submission" date="2024-10" db="EMBL/GenBank/DDBJ databases">
        <authorList>
            <person name="Kim D."/>
        </authorList>
    </citation>
    <scope>NUCLEOTIDE SEQUENCE [LARGE SCALE GENOMIC DNA]</scope>
    <source>
        <strain evidence="2">BH-2024</strain>
    </source>
</reference>
<comment type="caution">
    <text evidence="2">The sequence shown here is derived from an EMBL/GenBank/DDBJ whole genome shotgun (WGS) entry which is preliminary data.</text>
</comment>
<sequence>MATARDFNFDYWMFLNTIPGRTYNDLNQYPVFPWVLNNYTSDRLDMGDVANFRDLSKPIGALSDSRRMRARDNKLTIEDMECGTSTMNNGGVFGTLIINPPESAILGTFGRPVAVDAKASLKGVEIGQFSLFCTTEIRPMMYTEFTYDIAGSTTERRSFFCAKSNMRWSWPLISQWQKNEWQSANIDYINQ</sequence>
<dbReference type="AlphaFoldDB" id="A0ABD2LE24"/>
<organism evidence="2 3">
    <name type="scientific">Heterodera trifolii</name>
    <dbReference type="NCBI Taxonomy" id="157864"/>
    <lineage>
        <taxon>Eukaryota</taxon>
        <taxon>Metazoa</taxon>
        <taxon>Ecdysozoa</taxon>
        <taxon>Nematoda</taxon>
        <taxon>Chromadorea</taxon>
        <taxon>Rhabditida</taxon>
        <taxon>Tylenchina</taxon>
        <taxon>Tylenchomorpha</taxon>
        <taxon>Tylenchoidea</taxon>
        <taxon>Heteroderidae</taxon>
        <taxon>Heteroderinae</taxon>
        <taxon>Heterodera</taxon>
    </lineage>
</organism>
<evidence type="ECO:0000313" key="3">
    <source>
        <dbReference type="Proteomes" id="UP001620626"/>
    </source>
</evidence>
<dbReference type="PROSITE" id="PS50197">
    <property type="entry name" value="BEACH"/>
    <property type="match status" value="1"/>
</dbReference>
<feature type="domain" description="BEACH" evidence="1">
    <location>
        <begin position="1"/>
        <end position="191"/>
    </location>
</feature>
<dbReference type="InterPro" id="IPR000409">
    <property type="entry name" value="BEACH_dom"/>
</dbReference>
<dbReference type="SMART" id="SM01026">
    <property type="entry name" value="Beach"/>
    <property type="match status" value="1"/>
</dbReference>
<gene>
    <name evidence="2" type="ORF">niasHT_012312</name>
</gene>
<proteinExistence type="predicted"/>
<dbReference type="InterPro" id="IPR036372">
    <property type="entry name" value="BEACH_dom_sf"/>
</dbReference>
<evidence type="ECO:0000313" key="2">
    <source>
        <dbReference type="EMBL" id="KAL3113398.1"/>
    </source>
</evidence>
<dbReference type="Pfam" id="PF02138">
    <property type="entry name" value="Beach"/>
    <property type="match status" value="1"/>
</dbReference>
<accession>A0ABD2LE24</accession>
<evidence type="ECO:0000259" key="1">
    <source>
        <dbReference type="PROSITE" id="PS50197"/>
    </source>
</evidence>
<protein>
    <recommendedName>
        <fullName evidence="1">BEACH domain-containing protein</fullName>
    </recommendedName>
</protein>
<dbReference type="InterPro" id="IPR050865">
    <property type="entry name" value="BEACH_Domain"/>
</dbReference>
<dbReference type="SUPFAM" id="SSF81837">
    <property type="entry name" value="BEACH domain"/>
    <property type="match status" value="1"/>
</dbReference>
<dbReference type="PANTHER" id="PTHR13743">
    <property type="entry name" value="BEIGE/BEACH-RELATED"/>
    <property type="match status" value="1"/>
</dbReference>